<evidence type="ECO:0000256" key="5">
    <source>
        <dbReference type="ARBA" id="ARBA00012142"/>
    </source>
</evidence>
<dbReference type="GO" id="GO:0006950">
    <property type="term" value="P:response to stress"/>
    <property type="evidence" value="ECO:0007669"/>
    <property type="project" value="UniProtKB-ARBA"/>
</dbReference>
<evidence type="ECO:0000256" key="7">
    <source>
        <dbReference type="ARBA" id="ARBA00022679"/>
    </source>
</evidence>
<dbReference type="InterPro" id="IPR015795">
    <property type="entry name" value="Pyrv_Knase_C"/>
</dbReference>
<feature type="domain" description="Pyruvate kinase barrel" evidence="18">
    <location>
        <begin position="1"/>
        <end position="322"/>
    </location>
</feature>
<evidence type="ECO:0000256" key="11">
    <source>
        <dbReference type="ARBA" id="ARBA00022840"/>
    </source>
</evidence>
<comment type="similarity">
    <text evidence="4 17">Belongs to the pyruvate kinase family.</text>
</comment>
<keyword evidence="9" id="KW-0547">Nucleotide-binding</keyword>
<dbReference type="GO" id="GO:0030955">
    <property type="term" value="F:potassium ion binding"/>
    <property type="evidence" value="ECO:0007669"/>
    <property type="project" value="UniProtKB-UniRule"/>
</dbReference>
<keyword evidence="8" id="KW-0479">Metal-binding</keyword>
<feature type="domain" description="Pyruvate kinase C-terminal" evidence="19">
    <location>
        <begin position="356"/>
        <end position="468"/>
    </location>
</feature>
<gene>
    <name evidence="20" type="primary">pyk</name>
    <name evidence="20" type="ORF">H9968_00075</name>
</gene>
<comment type="cofactor">
    <cofactor evidence="1">
        <name>Mg(2+)</name>
        <dbReference type="ChEBI" id="CHEBI:18420"/>
    </cofactor>
</comment>
<dbReference type="GO" id="GO:0005524">
    <property type="term" value="F:ATP binding"/>
    <property type="evidence" value="ECO:0007669"/>
    <property type="project" value="UniProtKB-KW"/>
</dbReference>
<name>A0A9D2J603_9FIRM</name>
<evidence type="ECO:0000256" key="13">
    <source>
        <dbReference type="ARBA" id="ARBA00022958"/>
    </source>
</evidence>
<evidence type="ECO:0000313" key="20">
    <source>
        <dbReference type="EMBL" id="HIZ38315.1"/>
    </source>
</evidence>
<evidence type="ECO:0000256" key="6">
    <source>
        <dbReference type="ARBA" id="ARBA00018587"/>
    </source>
</evidence>
<dbReference type="EMBL" id="DXBR01000001">
    <property type="protein sequence ID" value="HIZ38315.1"/>
    <property type="molecule type" value="Genomic_DNA"/>
</dbReference>
<dbReference type="InterPro" id="IPR001697">
    <property type="entry name" value="Pyr_Knase"/>
</dbReference>
<dbReference type="PRINTS" id="PR01050">
    <property type="entry name" value="PYRUVTKNASE"/>
</dbReference>
<keyword evidence="10 17" id="KW-0418">Kinase</keyword>
<protein>
    <recommendedName>
        <fullName evidence="6 16">Pyruvate kinase</fullName>
        <ecNumber evidence="5 16">2.7.1.40</ecNumber>
    </recommendedName>
</protein>
<dbReference type="Pfam" id="PF02887">
    <property type="entry name" value="PK_C"/>
    <property type="match status" value="1"/>
</dbReference>
<evidence type="ECO:0000259" key="19">
    <source>
        <dbReference type="Pfam" id="PF02887"/>
    </source>
</evidence>
<reference evidence="20" key="2">
    <citation type="submission" date="2021-04" db="EMBL/GenBank/DDBJ databases">
        <authorList>
            <person name="Gilroy R."/>
        </authorList>
    </citation>
    <scope>NUCLEOTIDE SEQUENCE</scope>
    <source>
        <strain evidence="20">CHK179-28034</strain>
    </source>
</reference>
<comment type="catalytic activity">
    <reaction evidence="17">
        <text>pyruvate + ATP = phosphoenolpyruvate + ADP + H(+)</text>
        <dbReference type="Rhea" id="RHEA:18157"/>
        <dbReference type="ChEBI" id="CHEBI:15361"/>
        <dbReference type="ChEBI" id="CHEBI:15378"/>
        <dbReference type="ChEBI" id="CHEBI:30616"/>
        <dbReference type="ChEBI" id="CHEBI:58702"/>
        <dbReference type="ChEBI" id="CHEBI:456216"/>
        <dbReference type="EC" id="2.7.1.40"/>
    </reaction>
</comment>
<keyword evidence="13" id="KW-0630">Potassium</keyword>
<dbReference type="GO" id="GO:0004743">
    <property type="term" value="F:pyruvate kinase activity"/>
    <property type="evidence" value="ECO:0007669"/>
    <property type="project" value="UniProtKB-UniRule"/>
</dbReference>
<reference evidence="20" key="1">
    <citation type="journal article" date="2021" name="PeerJ">
        <title>Extensive microbial diversity within the chicken gut microbiome revealed by metagenomics and culture.</title>
        <authorList>
            <person name="Gilroy R."/>
            <person name="Ravi A."/>
            <person name="Getino M."/>
            <person name="Pursley I."/>
            <person name="Horton D.L."/>
            <person name="Alikhan N.F."/>
            <person name="Baker D."/>
            <person name="Gharbi K."/>
            <person name="Hall N."/>
            <person name="Watson M."/>
            <person name="Adriaenssens E.M."/>
            <person name="Foster-Nyarko E."/>
            <person name="Jarju S."/>
            <person name="Secka A."/>
            <person name="Antonio M."/>
            <person name="Oren A."/>
            <person name="Chaudhuri R.R."/>
            <person name="La Ragione R."/>
            <person name="Hildebrand F."/>
            <person name="Pallen M.J."/>
        </authorList>
    </citation>
    <scope>NUCLEOTIDE SEQUENCE</scope>
    <source>
        <strain evidence="20">CHK179-28034</strain>
    </source>
</reference>
<evidence type="ECO:0000259" key="18">
    <source>
        <dbReference type="Pfam" id="PF00224"/>
    </source>
</evidence>
<dbReference type="InterPro" id="IPR015793">
    <property type="entry name" value="Pyrv_Knase_brl"/>
</dbReference>
<keyword evidence="12 17" id="KW-0460">Magnesium</keyword>
<dbReference type="FunFam" id="2.40.33.10:FF:000001">
    <property type="entry name" value="Pyruvate kinase"/>
    <property type="match status" value="1"/>
</dbReference>
<organism evidence="20 21">
    <name type="scientific">Candidatus Anaerobutyricum stercoris</name>
    <dbReference type="NCBI Taxonomy" id="2838457"/>
    <lineage>
        <taxon>Bacteria</taxon>
        <taxon>Bacillati</taxon>
        <taxon>Bacillota</taxon>
        <taxon>Clostridia</taxon>
        <taxon>Lachnospirales</taxon>
        <taxon>Lachnospiraceae</taxon>
        <taxon>Anaerobutyricum</taxon>
    </lineage>
</organism>
<dbReference type="SUPFAM" id="SSF51621">
    <property type="entry name" value="Phosphoenolpyruvate/pyruvate domain"/>
    <property type="match status" value="1"/>
</dbReference>
<sequence>MRKTKIICTLGPATDNDDVLEQLIIEGMDVARFNFSHNSCEEQKERMDKVKALRAKHHRPVACLLDTKGPEIRIKTFKNGSIHLERGQDFCLTTRDVEGTEEIVSVTYEDFIKDISIGSSILIDDGLIELTVTSIDGEDAHCQVINGGTISNRKGVNLPGVKISMPYLSEKDKSDILFGIQEDVDFIAASFTRNADDIRQIRQLLKENGGEDIRIIAKVENAEGIENIDEIIEVSDGVMVARGDMGVEIPEEEVPILQKMIITKVCAAGKIVITATQMLDSMIKNPRPTRAETTDVANAIFDGTSAIMLSGETAAGAYPVEALKTMSKIAMRAERAINYQKRFSALTLSENPGVTDAICHATCSTAYDLNAKAIITVTKSGFSARMISRYRPACDIIGCAIEDKVCRQLNLSWGVRPILLKEEWEVFVLFDRAISAAKKKGYLEDGDVTVITSGVPIGRSGTTNMMKVQVVD</sequence>
<evidence type="ECO:0000256" key="8">
    <source>
        <dbReference type="ARBA" id="ARBA00022723"/>
    </source>
</evidence>
<dbReference type="InterPro" id="IPR018209">
    <property type="entry name" value="Pyrv_Knase_AS"/>
</dbReference>
<dbReference type="InterPro" id="IPR015813">
    <property type="entry name" value="Pyrv/PenolPyrv_kinase-like_dom"/>
</dbReference>
<dbReference type="PANTHER" id="PTHR11817">
    <property type="entry name" value="PYRUVATE KINASE"/>
    <property type="match status" value="1"/>
</dbReference>
<keyword evidence="15 20" id="KW-0670">Pyruvate</keyword>
<dbReference type="Gene3D" id="2.40.33.10">
    <property type="entry name" value="PK beta-barrel domain-like"/>
    <property type="match status" value="1"/>
</dbReference>
<evidence type="ECO:0000256" key="16">
    <source>
        <dbReference type="NCBIfam" id="TIGR01064"/>
    </source>
</evidence>
<evidence type="ECO:0000256" key="10">
    <source>
        <dbReference type="ARBA" id="ARBA00022777"/>
    </source>
</evidence>
<comment type="caution">
    <text evidence="20">The sequence shown here is derived from an EMBL/GenBank/DDBJ whole genome shotgun (WGS) entry which is preliminary data.</text>
</comment>
<dbReference type="AlphaFoldDB" id="A0A9D2J603"/>
<dbReference type="GO" id="GO:0000287">
    <property type="term" value="F:magnesium ion binding"/>
    <property type="evidence" value="ECO:0007669"/>
    <property type="project" value="UniProtKB-UniRule"/>
</dbReference>
<dbReference type="Gene3D" id="3.20.20.60">
    <property type="entry name" value="Phosphoenolpyruvate-binding domains"/>
    <property type="match status" value="1"/>
</dbReference>
<dbReference type="NCBIfam" id="NF004491">
    <property type="entry name" value="PRK05826.1"/>
    <property type="match status" value="1"/>
</dbReference>
<dbReference type="EC" id="2.7.1.40" evidence="5 16"/>
<dbReference type="Gene3D" id="3.40.1380.20">
    <property type="entry name" value="Pyruvate kinase, C-terminal domain"/>
    <property type="match status" value="1"/>
</dbReference>
<dbReference type="NCBIfam" id="NF004978">
    <property type="entry name" value="PRK06354.1"/>
    <property type="match status" value="1"/>
</dbReference>
<evidence type="ECO:0000256" key="4">
    <source>
        <dbReference type="ARBA" id="ARBA00008663"/>
    </source>
</evidence>
<keyword evidence="14 17" id="KW-0324">Glycolysis</keyword>
<dbReference type="SUPFAM" id="SSF52935">
    <property type="entry name" value="PK C-terminal domain-like"/>
    <property type="match status" value="1"/>
</dbReference>
<dbReference type="PROSITE" id="PS00110">
    <property type="entry name" value="PYRUVATE_KINASE"/>
    <property type="match status" value="1"/>
</dbReference>
<dbReference type="GO" id="GO:0016301">
    <property type="term" value="F:kinase activity"/>
    <property type="evidence" value="ECO:0007669"/>
    <property type="project" value="UniProtKB-KW"/>
</dbReference>
<evidence type="ECO:0000256" key="9">
    <source>
        <dbReference type="ARBA" id="ARBA00022741"/>
    </source>
</evidence>
<dbReference type="InterPro" id="IPR015806">
    <property type="entry name" value="Pyrv_Knase_insert_dom_sf"/>
</dbReference>
<dbReference type="SUPFAM" id="SSF50800">
    <property type="entry name" value="PK beta-barrel domain-like"/>
    <property type="match status" value="1"/>
</dbReference>
<keyword evidence="11" id="KW-0067">ATP-binding</keyword>
<keyword evidence="7 17" id="KW-0808">Transferase</keyword>
<dbReference type="FunFam" id="3.20.20.60:FF:000001">
    <property type="entry name" value="Pyruvate kinase"/>
    <property type="match status" value="1"/>
</dbReference>
<evidence type="ECO:0000256" key="2">
    <source>
        <dbReference type="ARBA" id="ARBA00001958"/>
    </source>
</evidence>
<evidence type="ECO:0000256" key="14">
    <source>
        <dbReference type="ARBA" id="ARBA00023152"/>
    </source>
</evidence>
<dbReference type="InterPro" id="IPR040442">
    <property type="entry name" value="Pyrv_kinase-like_dom_sf"/>
</dbReference>
<proteinExistence type="inferred from homology"/>
<evidence type="ECO:0000313" key="21">
    <source>
        <dbReference type="Proteomes" id="UP000824049"/>
    </source>
</evidence>
<dbReference type="Pfam" id="PF00224">
    <property type="entry name" value="PK"/>
    <property type="match status" value="1"/>
</dbReference>
<dbReference type="InterPro" id="IPR011037">
    <property type="entry name" value="Pyrv_Knase-like_insert_dom_sf"/>
</dbReference>
<evidence type="ECO:0000256" key="12">
    <source>
        <dbReference type="ARBA" id="ARBA00022842"/>
    </source>
</evidence>
<evidence type="ECO:0000256" key="1">
    <source>
        <dbReference type="ARBA" id="ARBA00001946"/>
    </source>
</evidence>
<accession>A0A9D2J603</accession>
<dbReference type="InterPro" id="IPR036918">
    <property type="entry name" value="Pyrv_Knase_C_sf"/>
</dbReference>
<evidence type="ECO:0000256" key="15">
    <source>
        <dbReference type="ARBA" id="ARBA00023317"/>
    </source>
</evidence>
<comment type="pathway">
    <text evidence="3 17">Carbohydrate degradation; glycolysis; pyruvate from D-glyceraldehyde 3-phosphate: step 5/5.</text>
</comment>
<evidence type="ECO:0000256" key="3">
    <source>
        <dbReference type="ARBA" id="ARBA00004997"/>
    </source>
</evidence>
<dbReference type="NCBIfam" id="TIGR01064">
    <property type="entry name" value="pyruv_kin"/>
    <property type="match status" value="1"/>
</dbReference>
<dbReference type="Proteomes" id="UP000824049">
    <property type="component" value="Unassembled WGS sequence"/>
</dbReference>
<comment type="cofactor">
    <cofactor evidence="2">
        <name>K(+)</name>
        <dbReference type="ChEBI" id="CHEBI:29103"/>
    </cofactor>
</comment>
<evidence type="ECO:0000256" key="17">
    <source>
        <dbReference type="RuleBase" id="RU000504"/>
    </source>
</evidence>